<reference evidence="6 7" key="1">
    <citation type="journal article" date="2019" name="Genome Biol. Evol.">
        <title>The Rhododendron genome and chromosomal organization provide insight into shared whole-genome duplications across the heath family (Ericaceae).</title>
        <authorList>
            <person name="Soza V.L."/>
            <person name="Lindsley D."/>
            <person name="Waalkes A."/>
            <person name="Ramage E."/>
            <person name="Patwardhan R.P."/>
            <person name="Burton J.N."/>
            <person name="Adey A."/>
            <person name="Kumar A."/>
            <person name="Qiu R."/>
            <person name="Shendure J."/>
            <person name="Hall B."/>
        </authorList>
    </citation>
    <scope>NUCLEOTIDE SEQUENCE [LARGE SCALE GENOMIC DNA]</scope>
    <source>
        <strain evidence="6">RSF 1966-606</strain>
    </source>
</reference>
<dbReference type="OrthoDB" id="20774at2759"/>
<feature type="non-terminal residue" evidence="6">
    <location>
        <position position="1"/>
    </location>
</feature>
<sequence>MAVSEEESSSAKSRSNGVHYLAKCVLRGTVVLQVVQGHIRSPSSNDVVFGKETSIELVVVDEDGIAQSICEQPVFGTVKDLAILPWNEDLHARSSQMTGKDLLVVISDSGKLSFLTFSNEMHRFFPLTHIQLSAPGNSRYQVGRMLAVDSSGRFIAASAYEDRLAMFSVSMSAGSDIIDKADEEDSSTCRGLTSICGTIWSMCFISRDFRYASKEHNPVLAIILNRRGSFLNELLLLEWNMKEHAVHVISQYAEAGPLAHNVVEVPHSYGFAFLFRVGDALLMDLRDAHNPCCVHRITLSFLPSSVEEHNFVEESCRLHDADEIFNVAASALLELGDLLKNDDPMSIDGECDNLKSISNHVCSWSWEPGNGENPRMIFCVDSGELFMFEITFDSNGPRVDLSECLYKGLPCKALLWVEDGFLAALVEMGDGMVLKLEDGRLDYRSPIQNIAPILDISVMDYHDEKHDQVFACCGMAPEGSLRIIRSGISVEKLLRTAPIYQGITGTWTVKMKASDLYHSLLVLSFVEQTRVLSVGISFTDVTDTVGFQPDVCTLACGLVDDGLLVQISQNSVRLCLPIVASQPEAIPFSSPICTSWSPDNINISLGAVGHHLIVVATSSPSFLFILGVRSLSACHWEVYEMQHVQLQNELSCVSIPWKHFEQKPLTSRDYMGDKGVIDILPAGVDIGNTFVIGTHKPSVEVLSFQPNKGLQVLGVGTISLTNTVGTAISGCVPQDVRLVLVDRLYVLSGLRNGMLLRFEWPATSTMFSFVSSNQRPCISSCLVNLDASLLKTGGFDLSDKSRDNPVHLQLIAIRRIGITPAFLIPLSDSLDADIIALSDRPWLLQTARHSLSYTSISFQPSTHVTPVSSVECPKGILFVAENSLHLVEMVHTKRLNVQKFHLGGTPRKVLYHSESRLLLVMRTELSHDSSSSDICVVDPLSGSILSSFRLDPGETGKCMDLVRVGNEQVLVIGTSLSGGPAIMPSGEAESSKADESDLVYSWFYVACEDTVYVNEYLFKSSLVKIVCNLVVRKFVSCSARILTEHIFCSTRGRLIVLCLEHMQNSDSASMTFCSKAGSSSQRTSPFREIVGYAAEQLSSSSLCSSPDDNSIEGIKLEEAESWHLRLACATIWPGMVLAVCPYLDRYFLASAGNAFYVCGFPNDNSQRVRRLAVGRTRFMIMTLTAHFTRIAVGDCRDGILFFTYHEDARKLDQLYCDPVQRLVADCILMDVDTAVVSDRKGSIAVLSCSNQSEDNASPERNLTRSCSFYMGEIAVSIRKGSFSYKLPADDILKGFDVANTIMDLSHNSIMASTLLGSIIVFIPISRYVIRLTFLEEHALLEALQARLVVHPLTAPILGNDHNEFRSRESSAGVPKILDGDMLAQFLELTSMQQEAVLELPLGSPDTVMLSSKPPSSPAPITVNQVVRLLERVHYALN</sequence>
<dbReference type="InterPro" id="IPR018846">
    <property type="entry name" value="Beta-prop_RSE1/DDB1/CPSF1_1st"/>
</dbReference>
<evidence type="ECO:0000259" key="4">
    <source>
        <dbReference type="Pfam" id="PF10433"/>
    </source>
</evidence>
<evidence type="ECO:0000256" key="2">
    <source>
        <dbReference type="ARBA" id="ARBA00023242"/>
    </source>
</evidence>
<feature type="domain" description="RSE1/DDB1/CPSF1 second beta-propeller" evidence="5">
    <location>
        <begin position="501"/>
        <end position="889"/>
    </location>
</feature>
<dbReference type="InterPro" id="IPR015943">
    <property type="entry name" value="WD40/YVTN_repeat-like_dom_sf"/>
</dbReference>
<feature type="domain" description="RSE1/DDB1/CPSF1 first beta-propeller" evidence="4">
    <location>
        <begin position="31"/>
        <end position="447"/>
    </location>
</feature>
<accession>A0A6A4M5X5</accession>
<keyword evidence="2" id="KW-0539">Nucleus</keyword>
<dbReference type="PANTHER" id="PTHR10644">
    <property type="entry name" value="DNA REPAIR/RNA PROCESSING CPSF FAMILY"/>
    <property type="match status" value="1"/>
</dbReference>
<gene>
    <name evidence="6" type="ORF">C3L33_02135</name>
</gene>
<keyword evidence="7" id="KW-1185">Reference proteome</keyword>
<evidence type="ECO:0000313" key="7">
    <source>
        <dbReference type="Proteomes" id="UP000428333"/>
    </source>
</evidence>
<dbReference type="InterPro" id="IPR058543">
    <property type="entry name" value="Beta-prop_RSE1/DDB1/CPSF1_2nd"/>
</dbReference>
<evidence type="ECO:0000259" key="5">
    <source>
        <dbReference type="Pfam" id="PF23726"/>
    </source>
</evidence>
<feature type="domain" description="RSE1/DDB1/CPSF1 C-terminal" evidence="3">
    <location>
        <begin position="1129"/>
        <end position="1386"/>
    </location>
</feature>
<dbReference type="Pfam" id="PF23726">
    <property type="entry name" value="Beta-prop_RSE1_2nd"/>
    <property type="match status" value="1"/>
</dbReference>
<dbReference type="InterPro" id="IPR050358">
    <property type="entry name" value="RSE1/DDB1/CFT1"/>
</dbReference>
<dbReference type="InterPro" id="IPR004871">
    <property type="entry name" value="RSE1/DDB1/CPSF1_C"/>
</dbReference>
<dbReference type="EMBL" id="QEFC01000211">
    <property type="protein sequence ID" value="KAE9465955.1"/>
    <property type="molecule type" value="Genomic_DNA"/>
</dbReference>
<dbReference type="Gene3D" id="2.130.10.10">
    <property type="entry name" value="YVTN repeat-like/Quinoprotein amine dehydrogenase"/>
    <property type="match status" value="2"/>
</dbReference>
<comment type="subcellular location">
    <subcellularLocation>
        <location evidence="1">Nucleus</location>
    </subcellularLocation>
</comment>
<dbReference type="GO" id="GO:0005634">
    <property type="term" value="C:nucleus"/>
    <property type="evidence" value="ECO:0007669"/>
    <property type="project" value="UniProtKB-SubCell"/>
</dbReference>
<protein>
    <recommendedName>
        <fullName evidence="8">DNA damage-binding protein 1</fullName>
    </recommendedName>
</protein>
<name>A0A6A4M5X5_9ERIC</name>
<evidence type="ECO:0000259" key="3">
    <source>
        <dbReference type="Pfam" id="PF03178"/>
    </source>
</evidence>
<dbReference type="Pfam" id="PF03178">
    <property type="entry name" value="CPSF_A"/>
    <property type="match status" value="1"/>
</dbReference>
<evidence type="ECO:0000313" key="6">
    <source>
        <dbReference type="EMBL" id="KAE9465955.1"/>
    </source>
</evidence>
<proteinExistence type="predicted"/>
<dbReference type="Pfam" id="PF10433">
    <property type="entry name" value="Beta-prop_RSE1_1st"/>
    <property type="match status" value="1"/>
</dbReference>
<organism evidence="6 7">
    <name type="scientific">Rhododendron williamsianum</name>
    <dbReference type="NCBI Taxonomy" id="262921"/>
    <lineage>
        <taxon>Eukaryota</taxon>
        <taxon>Viridiplantae</taxon>
        <taxon>Streptophyta</taxon>
        <taxon>Embryophyta</taxon>
        <taxon>Tracheophyta</taxon>
        <taxon>Spermatophyta</taxon>
        <taxon>Magnoliopsida</taxon>
        <taxon>eudicotyledons</taxon>
        <taxon>Gunneridae</taxon>
        <taxon>Pentapetalae</taxon>
        <taxon>asterids</taxon>
        <taxon>Ericales</taxon>
        <taxon>Ericaceae</taxon>
        <taxon>Ericoideae</taxon>
        <taxon>Rhodoreae</taxon>
        <taxon>Rhododendron</taxon>
    </lineage>
</organism>
<evidence type="ECO:0000256" key="1">
    <source>
        <dbReference type="ARBA" id="ARBA00004123"/>
    </source>
</evidence>
<evidence type="ECO:0008006" key="8">
    <source>
        <dbReference type="Google" id="ProtNLM"/>
    </source>
</evidence>
<dbReference type="Proteomes" id="UP000428333">
    <property type="component" value="Linkage Group LG02"/>
</dbReference>
<comment type="caution">
    <text evidence="6">The sequence shown here is derived from an EMBL/GenBank/DDBJ whole genome shotgun (WGS) entry which is preliminary data.</text>
</comment>
<dbReference type="GO" id="GO:0003676">
    <property type="term" value="F:nucleic acid binding"/>
    <property type="evidence" value="ECO:0007669"/>
    <property type="project" value="InterPro"/>
</dbReference>